<keyword evidence="1" id="KW-1133">Transmembrane helix</keyword>
<evidence type="ECO:0000313" key="3">
    <source>
        <dbReference type="Proteomes" id="UP000253562"/>
    </source>
</evidence>
<feature type="transmembrane region" description="Helical" evidence="1">
    <location>
        <begin position="89"/>
        <end position="112"/>
    </location>
</feature>
<keyword evidence="1" id="KW-0472">Membrane</keyword>
<dbReference type="EMBL" id="QPEX01000010">
    <property type="protein sequence ID" value="RCS53953.1"/>
    <property type="molecule type" value="Genomic_DNA"/>
</dbReference>
<evidence type="ECO:0000256" key="1">
    <source>
        <dbReference type="SAM" id="Phobius"/>
    </source>
</evidence>
<gene>
    <name evidence="2" type="ORF">DTL42_01965</name>
</gene>
<comment type="caution">
    <text evidence="2">The sequence shown here is derived from an EMBL/GenBank/DDBJ whole genome shotgun (WGS) entry which is preliminary data.</text>
</comment>
<organism evidence="2 3">
    <name type="scientific">Bremerella cremea</name>
    <dbReference type="NCBI Taxonomy" id="1031537"/>
    <lineage>
        <taxon>Bacteria</taxon>
        <taxon>Pseudomonadati</taxon>
        <taxon>Planctomycetota</taxon>
        <taxon>Planctomycetia</taxon>
        <taxon>Pirellulales</taxon>
        <taxon>Pirellulaceae</taxon>
        <taxon>Bremerella</taxon>
    </lineage>
</organism>
<keyword evidence="1" id="KW-0812">Transmembrane</keyword>
<reference evidence="2 3" key="1">
    <citation type="submission" date="2018-07" db="EMBL/GenBank/DDBJ databases">
        <title>Comparative genomes isolates from brazilian mangrove.</title>
        <authorList>
            <person name="De Araujo J.E."/>
            <person name="Taketani R.G."/>
            <person name="Silva M.C.P."/>
            <person name="Lourenco M.V."/>
            <person name="Oliveira V.M."/>
            <person name="Andreote F.D."/>
        </authorList>
    </citation>
    <scope>NUCLEOTIDE SEQUENCE [LARGE SCALE GENOMIC DNA]</scope>
    <source>
        <strain evidence="2 3">HEX PRIS-MGV</strain>
    </source>
</reference>
<sequence>MQIDIYLVSMAILIGPVISLAWFAIDASAWTVHDILVGVWRERNVRHFVAGMRIPDIRWRAWIALLLGTYHFFIAIPMVAYLLTHTFFGFAMLSCLLYAISGIWCAFLPAYFEACTLFRVRREAMAAKEVLEQIRSSDRSGSVSIRGKSTSYTARFSRQAIPTTFMLKRSQMKYDWREQFGPIGAIVENRVLVGLSLRTEFAVELCRSDCQPTSMEFTETNSSADETVTWSYVLNRCWRIAPGVYVSQYKIQCTPA</sequence>
<feature type="transmembrane region" description="Helical" evidence="1">
    <location>
        <begin position="62"/>
        <end position="83"/>
    </location>
</feature>
<proteinExistence type="predicted"/>
<evidence type="ECO:0000313" key="2">
    <source>
        <dbReference type="EMBL" id="RCS53953.1"/>
    </source>
</evidence>
<protein>
    <submittedName>
        <fullName evidence="2">Uncharacterized protein</fullName>
    </submittedName>
</protein>
<dbReference type="AlphaFoldDB" id="A0A368KU55"/>
<name>A0A368KU55_9BACT</name>
<dbReference type="Proteomes" id="UP000253562">
    <property type="component" value="Unassembled WGS sequence"/>
</dbReference>
<accession>A0A368KU55</accession>
<feature type="transmembrane region" description="Helical" evidence="1">
    <location>
        <begin position="6"/>
        <end position="25"/>
    </location>
</feature>